<dbReference type="PANTHER" id="PTHR14166">
    <property type="entry name" value="SLIT-ROBO RHO GTPASE ACTIVATING PROTEIN"/>
    <property type="match status" value="1"/>
</dbReference>
<evidence type="ECO:0000259" key="5">
    <source>
        <dbReference type="PROSITE" id="PS50002"/>
    </source>
</evidence>
<dbReference type="KEGG" id="sre:PTSG_09482"/>
<dbReference type="GeneID" id="16070466"/>
<keyword evidence="1 3" id="KW-0728">SH3 domain</keyword>
<dbReference type="InterPro" id="IPR036028">
    <property type="entry name" value="SH3-like_dom_sf"/>
</dbReference>
<dbReference type="PRINTS" id="PR01887">
    <property type="entry name" value="SPECTRNALPHA"/>
</dbReference>
<feature type="region of interest" description="Disordered" evidence="4">
    <location>
        <begin position="192"/>
        <end position="216"/>
    </location>
</feature>
<dbReference type="RefSeq" id="XP_004989913.1">
    <property type="nucleotide sequence ID" value="XM_004989856.1"/>
</dbReference>
<dbReference type="InterPro" id="IPR001452">
    <property type="entry name" value="SH3_domain"/>
</dbReference>
<reference evidence="6" key="1">
    <citation type="submission" date="2009-08" db="EMBL/GenBank/DDBJ databases">
        <title>Annotation of Salpingoeca rosetta.</title>
        <authorList>
            <consortium name="The Broad Institute Genome Sequencing Platform"/>
            <person name="Russ C."/>
            <person name="Cuomo C."/>
            <person name="Burger G."/>
            <person name="Gray M.W."/>
            <person name="Holland P.W.H."/>
            <person name="King N."/>
            <person name="Lang F.B.F."/>
            <person name="Roger A.J."/>
            <person name="Ruiz-Trillo I."/>
            <person name="Young S.K."/>
            <person name="Zeng Q."/>
            <person name="Gargeya S."/>
            <person name="Alvarado L."/>
            <person name="Berlin A."/>
            <person name="Chapman S.B."/>
            <person name="Chen Z."/>
            <person name="Freedman E."/>
            <person name="Gellesch M."/>
            <person name="Goldberg J."/>
            <person name="Griggs A."/>
            <person name="Gujja S."/>
            <person name="Heilman E."/>
            <person name="Heiman D."/>
            <person name="Howarth C."/>
            <person name="Mehta T."/>
            <person name="Neiman D."/>
            <person name="Pearson M."/>
            <person name="Roberts A."/>
            <person name="Saif S."/>
            <person name="Shea T."/>
            <person name="Shenoy N."/>
            <person name="Sisk P."/>
            <person name="Stolte C."/>
            <person name="Sykes S."/>
            <person name="White J."/>
            <person name="Yandava C."/>
            <person name="Haas B."/>
            <person name="Nusbaum C."/>
            <person name="Birren B."/>
        </authorList>
    </citation>
    <scope>NUCLEOTIDE SEQUENCE [LARGE SCALE GENOMIC DNA]</scope>
    <source>
        <strain evidence="6">ATCC 50818</strain>
    </source>
</reference>
<feature type="domain" description="SH3" evidence="5">
    <location>
        <begin position="1"/>
        <end position="60"/>
    </location>
</feature>
<accession>F2UL50</accession>
<dbReference type="PROSITE" id="PS50002">
    <property type="entry name" value="SH3"/>
    <property type="match status" value="1"/>
</dbReference>
<dbReference type="AlphaFoldDB" id="F2UL50"/>
<proteinExistence type="predicted"/>
<dbReference type="SUPFAM" id="SSF50044">
    <property type="entry name" value="SH3-domain"/>
    <property type="match status" value="1"/>
</dbReference>
<feature type="compositionally biased region" description="Basic and acidic residues" evidence="4">
    <location>
        <begin position="195"/>
        <end position="216"/>
    </location>
</feature>
<dbReference type="Gene3D" id="2.30.30.40">
    <property type="entry name" value="SH3 Domains"/>
    <property type="match status" value="1"/>
</dbReference>
<dbReference type="eggNOG" id="KOG4225">
    <property type="taxonomic scope" value="Eukaryota"/>
</dbReference>
<keyword evidence="7" id="KW-1185">Reference proteome</keyword>
<evidence type="ECO:0000256" key="3">
    <source>
        <dbReference type="PROSITE-ProRule" id="PRU00192"/>
    </source>
</evidence>
<dbReference type="Pfam" id="PF00018">
    <property type="entry name" value="SH3_1"/>
    <property type="match status" value="1"/>
</dbReference>
<evidence type="ECO:0000256" key="2">
    <source>
        <dbReference type="ARBA" id="ARBA00023054"/>
    </source>
</evidence>
<dbReference type="STRING" id="946362.F2UL50"/>
<evidence type="ECO:0000256" key="4">
    <source>
        <dbReference type="SAM" id="MobiDB-lite"/>
    </source>
</evidence>
<sequence length="216" mass="24343">MSFPKVRALHDYTGRSEMELSFKKGDVITVLEIRDGDWWEGELDGKEGFVPARYVEHAPTWFYPASAEDGGHGKANSADAGGDSDTDHDDSEDEERDAPPPPPPAPAGTADSRRQMPTPMRHLPPDRPNLAKAVMMHHTKHKHDVSTSHKAGLHEFQRAVSNVRNKKPQTTPSESELAAVLRRRNEATTLAQMEEAEKERMPELQRRFSQRFRDQS</sequence>
<evidence type="ECO:0000313" key="7">
    <source>
        <dbReference type="Proteomes" id="UP000007799"/>
    </source>
</evidence>
<dbReference type="PRINTS" id="PR00452">
    <property type="entry name" value="SH3DOMAIN"/>
</dbReference>
<organism evidence="7">
    <name type="scientific">Salpingoeca rosetta (strain ATCC 50818 / BSB-021)</name>
    <dbReference type="NCBI Taxonomy" id="946362"/>
    <lineage>
        <taxon>Eukaryota</taxon>
        <taxon>Choanoflagellata</taxon>
        <taxon>Craspedida</taxon>
        <taxon>Salpingoecidae</taxon>
        <taxon>Salpingoeca</taxon>
    </lineage>
</organism>
<feature type="region of interest" description="Disordered" evidence="4">
    <location>
        <begin position="65"/>
        <end position="151"/>
    </location>
</feature>
<protein>
    <recommendedName>
        <fullName evidence="5">SH3 domain-containing protein</fullName>
    </recommendedName>
</protein>
<gene>
    <name evidence="6" type="ORF">PTSG_09482</name>
</gene>
<dbReference type="Proteomes" id="UP000007799">
    <property type="component" value="Unassembled WGS sequence"/>
</dbReference>
<evidence type="ECO:0000256" key="1">
    <source>
        <dbReference type="ARBA" id="ARBA00022443"/>
    </source>
</evidence>
<dbReference type="InParanoid" id="F2UL50"/>
<feature type="compositionally biased region" description="Acidic residues" evidence="4">
    <location>
        <begin position="82"/>
        <end position="96"/>
    </location>
</feature>
<dbReference type="CDD" id="cd00174">
    <property type="entry name" value="SH3"/>
    <property type="match status" value="1"/>
</dbReference>
<dbReference type="OrthoDB" id="10255964at2759"/>
<dbReference type="EMBL" id="GL832980">
    <property type="protein sequence ID" value="EGD77849.1"/>
    <property type="molecule type" value="Genomic_DNA"/>
</dbReference>
<name>F2UL50_SALR5</name>
<dbReference type="SMART" id="SM00326">
    <property type="entry name" value="SH3"/>
    <property type="match status" value="1"/>
</dbReference>
<keyword evidence="2" id="KW-0175">Coiled coil</keyword>
<dbReference type="FunFam" id="2.30.30.40:FF:000072">
    <property type="entry name" value="Unconventional Myosin IB"/>
    <property type="match status" value="1"/>
</dbReference>
<evidence type="ECO:0000313" key="6">
    <source>
        <dbReference type="EMBL" id="EGD77849.1"/>
    </source>
</evidence>
<dbReference type="InterPro" id="IPR051627">
    <property type="entry name" value="SLIT-ROBO_RhoGAP"/>
</dbReference>